<comment type="caution">
    <text evidence="2">The sequence shown here is derived from an EMBL/GenBank/DDBJ whole genome shotgun (WGS) entry which is preliminary data.</text>
</comment>
<organism evidence="2 3">
    <name type="scientific">Marinospirillum insulare</name>
    <dbReference type="NCBI Taxonomy" id="217169"/>
    <lineage>
        <taxon>Bacteria</taxon>
        <taxon>Pseudomonadati</taxon>
        <taxon>Pseudomonadota</taxon>
        <taxon>Gammaproteobacteria</taxon>
        <taxon>Oceanospirillales</taxon>
        <taxon>Oceanospirillaceae</taxon>
        <taxon>Marinospirillum</taxon>
    </lineage>
</organism>
<dbReference type="RefSeq" id="WP_027850418.1">
    <property type="nucleotide sequence ID" value="NZ_BSOR01000029.1"/>
</dbReference>
<reference evidence="3" key="1">
    <citation type="journal article" date="2019" name="Int. J. Syst. Evol. Microbiol.">
        <title>The Global Catalogue of Microorganisms (GCM) 10K type strain sequencing project: providing services to taxonomists for standard genome sequencing and annotation.</title>
        <authorList>
            <consortium name="The Broad Institute Genomics Platform"/>
            <consortium name="The Broad Institute Genome Sequencing Center for Infectious Disease"/>
            <person name="Wu L."/>
            <person name="Ma J."/>
        </authorList>
    </citation>
    <scope>NUCLEOTIDE SEQUENCE [LARGE SCALE GENOMIC DNA]</scope>
    <source>
        <strain evidence="3">NBRC 100033</strain>
    </source>
</reference>
<sequence length="145" mass="15415">MIESNINNVAAAATRQDVRSVQGQREANTAEVTEQASSNPMASSGVETADSSVTAVSSQPAGVVTRLGETTEQVPLYEANRPTGSIIRPAIEVAENARQTPTTEDVNEQVAQQRQDLDETLVVQGRPSTVAASQDTSFNDMQKLV</sequence>
<gene>
    <name evidence="2" type="ORF">GCM10007878_17540</name>
</gene>
<dbReference type="Proteomes" id="UP001156682">
    <property type="component" value="Unassembled WGS sequence"/>
</dbReference>
<evidence type="ECO:0000313" key="2">
    <source>
        <dbReference type="EMBL" id="GLR64316.1"/>
    </source>
</evidence>
<evidence type="ECO:0000256" key="1">
    <source>
        <dbReference type="SAM" id="MobiDB-lite"/>
    </source>
</evidence>
<feature type="region of interest" description="Disordered" evidence="1">
    <location>
        <begin position="1"/>
        <end position="67"/>
    </location>
</feature>
<feature type="compositionally biased region" description="Polar residues" evidence="1">
    <location>
        <begin position="19"/>
        <end position="60"/>
    </location>
</feature>
<name>A0ABQ5ZXV4_9GAMM</name>
<dbReference type="EMBL" id="BSOR01000029">
    <property type="protein sequence ID" value="GLR64316.1"/>
    <property type="molecule type" value="Genomic_DNA"/>
</dbReference>
<proteinExistence type="predicted"/>
<evidence type="ECO:0008006" key="4">
    <source>
        <dbReference type="Google" id="ProtNLM"/>
    </source>
</evidence>
<accession>A0ABQ5ZXV4</accession>
<protein>
    <recommendedName>
        <fullName evidence="4">SprA-related family protein</fullName>
    </recommendedName>
</protein>
<keyword evidence="3" id="KW-1185">Reference proteome</keyword>
<evidence type="ECO:0000313" key="3">
    <source>
        <dbReference type="Proteomes" id="UP001156682"/>
    </source>
</evidence>